<evidence type="ECO:0000313" key="2">
    <source>
        <dbReference type="EMBL" id="KAJ8937755.1"/>
    </source>
</evidence>
<accession>A0AAV8XH04</accession>
<comment type="caution">
    <text evidence="2">The sequence shown here is derived from an EMBL/GenBank/DDBJ whole genome shotgun (WGS) entry which is preliminary data.</text>
</comment>
<name>A0AAV8XH04_9CUCU</name>
<reference evidence="2" key="1">
    <citation type="journal article" date="2023" name="Insect Mol. Biol.">
        <title>Genome sequencing provides insights into the evolution of gene families encoding plant cell wall-degrading enzymes in longhorned beetles.</title>
        <authorList>
            <person name="Shin N.R."/>
            <person name="Okamura Y."/>
            <person name="Kirsch R."/>
            <person name="Pauchet Y."/>
        </authorList>
    </citation>
    <scope>NUCLEOTIDE SEQUENCE</scope>
    <source>
        <strain evidence="2">AMC_N1</strain>
    </source>
</reference>
<gene>
    <name evidence="2" type="ORF">NQ318_006618</name>
</gene>
<dbReference type="EMBL" id="JAPWTK010000621">
    <property type="protein sequence ID" value="KAJ8937755.1"/>
    <property type="molecule type" value="Genomic_DNA"/>
</dbReference>
<proteinExistence type="predicted"/>
<evidence type="ECO:0000256" key="1">
    <source>
        <dbReference type="SAM" id="MobiDB-lite"/>
    </source>
</evidence>
<evidence type="ECO:0000313" key="3">
    <source>
        <dbReference type="Proteomes" id="UP001162162"/>
    </source>
</evidence>
<feature type="compositionally biased region" description="Basic and acidic residues" evidence="1">
    <location>
        <begin position="74"/>
        <end position="85"/>
    </location>
</feature>
<keyword evidence="3" id="KW-1185">Reference proteome</keyword>
<sequence>MGETCEGLNLEYSAIPFAALCERNLGTVIGIENWSICPRLMKQKKARIDSKLLRKEKQEKEVNPEGQLLPHLQGEGKEAPRRQGRGDLQLRPAPFHPHVVGEGGGKEPPRGLPVRQVEGVTNLAEATADPALELDARGNPIVAATIAEPPPLLPIDLPPLGGDLEEGAAGNSPTSTWPTTCRPTSPICNNVDFSVSA</sequence>
<organism evidence="2 3">
    <name type="scientific">Aromia moschata</name>
    <dbReference type="NCBI Taxonomy" id="1265417"/>
    <lineage>
        <taxon>Eukaryota</taxon>
        <taxon>Metazoa</taxon>
        <taxon>Ecdysozoa</taxon>
        <taxon>Arthropoda</taxon>
        <taxon>Hexapoda</taxon>
        <taxon>Insecta</taxon>
        <taxon>Pterygota</taxon>
        <taxon>Neoptera</taxon>
        <taxon>Endopterygota</taxon>
        <taxon>Coleoptera</taxon>
        <taxon>Polyphaga</taxon>
        <taxon>Cucujiformia</taxon>
        <taxon>Chrysomeloidea</taxon>
        <taxon>Cerambycidae</taxon>
        <taxon>Cerambycinae</taxon>
        <taxon>Callichromatini</taxon>
        <taxon>Aromia</taxon>
    </lineage>
</organism>
<dbReference type="AlphaFoldDB" id="A0AAV8XH04"/>
<protein>
    <submittedName>
        <fullName evidence="2">Uncharacterized protein</fullName>
    </submittedName>
</protein>
<dbReference type="Proteomes" id="UP001162162">
    <property type="component" value="Unassembled WGS sequence"/>
</dbReference>
<feature type="region of interest" description="Disordered" evidence="1">
    <location>
        <begin position="55"/>
        <end position="88"/>
    </location>
</feature>